<feature type="compositionally biased region" description="Polar residues" evidence="1">
    <location>
        <begin position="435"/>
        <end position="445"/>
    </location>
</feature>
<proteinExistence type="predicted"/>
<reference evidence="3" key="2">
    <citation type="journal article" date="2023" name="Plants (Basel)">
        <title>Annotation of the Turnera subulata (Passifloraceae) Draft Genome Reveals the S-Locus Evolved after the Divergence of Turneroideae from Passifloroideae in a Stepwise Manner.</title>
        <authorList>
            <person name="Henning P.M."/>
            <person name="Roalson E.H."/>
            <person name="Mir W."/>
            <person name="McCubbin A.G."/>
            <person name="Shore J.S."/>
        </authorList>
    </citation>
    <scope>NUCLEOTIDE SEQUENCE</scope>
    <source>
        <strain evidence="3">F60SS</strain>
    </source>
</reference>
<dbReference type="EMBL" id="JAKUCV010001688">
    <property type="protein sequence ID" value="KAJ4845395.1"/>
    <property type="molecule type" value="Genomic_DNA"/>
</dbReference>
<dbReference type="Pfam" id="PF14111">
    <property type="entry name" value="DUF4283"/>
    <property type="match status" value="1"/>
</dbReference>
<protein>
    <recommendedName>
        <fullName evidence="2">DUF4283 domain-containing protein</fullName>
    </recommendedName>
</protein>
<evidence type="ECO:0000256" key="1">
    <source>
        <dbReference type="SAM" id="MobiDB-lite"/>
    </source>
</evidence>
<dbReference type="PANTHER" id="PTHR31286">
    <property type="entry name" value="GLYCINE-RICH CELL WALL STRUCTURAL PROTEIN 1.8-LIKE"/>
    <property type="match status" value="1"/>
</dbReference>
<dbReference type="PANTHER" id="PTHR31286:SF99">
    <property type="entry name" value="DUF4283 DOMAIN-CONTAINING PROTEIN"/>
    <property type="match status" value="1"/>
</dbReference>
<sequence>MFQPNEGKRSVPFPDTDAAMTSPEPPADDRSTKKVRIREDPTLRDSPMEESSMSYRDKLTTGPTVGLEDAAWFEEEEAEYEDGDIRVVDGENGPEVELSDAFITRLKKPWKRAVVFKVLGRNIGYQTLKTKLQILWKPTGPYQIIDLVNNYFVARFAHDVDYENVLLNGPWVVYGNAIYVQPWSDDFRPTTDKIKHVVVWVQFPDYPLGRYHTRILKTLANLVGRTVKIDSNTAQSKRGKFAKVAVAVDLSKPLKDAVYLQKEKIRVSYEGLPPICQNCGLIGHNPVLCLLIPPAPAQPQQAPASPTPANPGVRDVPPIPAPAPVTSQPAEIPKPLGDWVNVPIKTSRPIKKSTDPRAVNHNIRDGASGSRFVALADNHALNLGTPPHDPNQTFMTPNPHQFSLRLNESQHSTIVNAAPPSTTIYRKPTHPEHQLYTQPSHSRNSGIPIKPPDPGDHLPTTPLASDLSPTRAHQLPPPASAQFGIANETIHPMDYETTTTIGAPDIVMITAEEGSMGGAPSS</sequence>
<accession>A0A9Q0G8H0</accession>
<dbReference type="AlphaFoldDB" id="A0A9Q0G8H0"/>
<gene>
    <name evidence="3" type="ORF">Tsubulata_010576</name>
</gene>
<evidence type="ECO:0000313" key="3">
    <source>
        <dbReference type="EMBL" id="KAJ4845395.1"/>
    </source>
</evidence>
<feature type="region of interest" description="Disordered" evidence="1">
    <location>
        <begin position="433"/>
        <end position="480"/>
    </location>
</feature>
<organism evidence="3 4">
    <name type="scientific">Turnera subulata</name>
    <dbReference type="NCBI Taxonomy" id="218843"/>
    <lineage>
        <taxon>Eukaryota</taxon>
        <taxon>Viridiplantae</taxon>
        <taxon>Streptophyta</taxon>
        <taxon>Embryophyta</taxon>
        <taxon>Tracheophyta</taxon>
        <taxon>Spermatophyta</taxon>
        <taxon>Magnoliopsida</taxon>
        <taxon>eudicotyledons</taxon>
        <taxon>Gunneridae</taxon>
        <taxon>Pentapetalae</taxon>
        <taxon>rosids</taxon>
        <taxon>fabids</taxon>
        <taxon>Malpighiales</taxon>
        <taxon>Passifloraceae</taxon>
        <taxon>Turnera</taxon>
    </lineage>
</organism>
<reference evidence="3" key="1">
    <citation type="submission" date="2022-02" db="EMBL/GenBank/DDBJ databases">
        <authorList>
            <person name="Henning P.M."/>
            <person name="McCubbin A.G."/>
            <person name="Shore J.S."/>
        </authorList>
    </citation>
    <scope>NUCLEOTIDE SEQUENCE</scope>
    <source>
        <strain evidence="3">F60SS</strain>
        <tissue evidence="3">Leaves</tissue>
    </source>
</reference>
<evidence type="ECO:0000313" key="4">
    <source>
        <dbReference type="Proteomes" id="UP001141552"/>
    </source>
</evidence>
<feature type="compositionally biased region" description="Basic and acidic residues" evidence="1">
    <location>
        <begin position="27"/>
        <end position="47"/>
    </location>
</feature>
<dbReference type="InterPro" id="IPR025558">
    <property type="entry name" value="DUF4283"/>
</dbReference>
<feature type="region of interest" description="Disordered" evidence="1">
    <location>
        <begin position="1"/>
        <end position="60"/>
    </location>
</feature>
<name>A0A9Q0G8H0_9ROSI</name>
<dbReference type="OrthoDB" id="851886at2759"/>
<comment type="caution">
    <text evidence="3">The sequence shown here is derived from an EMBL/GenBank/DDBJ whole genome shotgun (WGS) entry which is preliminary data.</text>
</comment>
<dbReference type="InterPro" id="IPR040256">
    <property type="entry name" value="At4g02000-like"/>
</dbReference>
<keyword evidence="4" id="KW-1185">Reference proteome</keyword>
<feature type="domain" description="DUF4283" evidence="2">
    <location>
        <begin position="109"/>
        <end position="190"/>
    </location>
</feature>
<dbReference type="Proteomes" id="UP001141552">
    <property type="component" value="Unassembled WGS sequence"/>
</dbReference>
<evidence type="ECO:0000259" key="2">
    <source>
        <dbReference type="Pfam" id="PF14111"/>
    </source>
</evidence>